<dbReference type="RefSeq" id="WP_344878162.1">
    <property type="nucleotide sequence ID" value="NZ_BAABCJ010000001.1"/>
</dbReference>
<dbReference type="EMBL" id="BAABCJ010000001">
    <property type="protein sequence ID" value="GAA3691756.1"/>
    <property type="molecule type" value="Genomic_DNA"/>
</dbReference>
<keyword evidence="3" id="KW-1185">Reference proteome</keyword>
<protein>
    <submittedName>
        <fullName evidence="2">Uncharacterized protein</fullName>
    </submittedName>
</protein>
<accession>A0ABP7CJC3</accession>
<gene>
    <name evidence="2" type="ORF">GCM10022377_00030</name>
</gene>
<sequence length="93" mass="9427">MSDEQTPAPEPTGQETVDRVLDGLAGVPDLPLDEQLAEYEQAHHALQAALDGSEQDHRAGLRRVAEGSGLTHVAGEAAADTDGGAGGPSGESA</sequence>
<feature type="compositionally biased region" description="Gly residues" evidence="1">
    <location>
        <begin position="83"/>
        <end position="93"/>
    </location>
</feature>
<organism evidence="2 3">
    <name type="scientific">Zhihengliuella alba</name>
    <dbReference type="NCBI Taxonomy" id="547018"/>
    <lineage>
        <taxon>Bacteria</taxon>
        <taxon>Bacillati</taxon>
        <taxon>Actinomycetota</taxon>
        <taxon>Actinomycetes</taxon>
        <taxon>Micrococcales</taxon>
        <taxon>Micrococcaceae</taxon>
        <taxon>Zhihengliuella</taxon>
    </lineage>
</organism>
<evidence type="ECO:0000313" key="3">
    <source>
        <dbReference type="Proteomes" id="UP001501536"/>
    </source>
</evidence>
<feature type="region of interest" description="Disordered" evidence="1">
    <location>
        <begin position="67"/>
        <end position="93"/>
    </location>
</feature>
<name>A0ABP7CJC3_9MICC</name>
<dbReference type="Proteomes" id="UP001501536">
    <property type="component" value="Unassembled WGS sequence"/>
</dbReference>
<evidence type="ECO:0000256" key="1">
    <source>
        <dbReference type="SAM" id="MobiDB-lite"/>
    </source>
</evidence>
<reference evidence="3" key="1">
    <citation type="journal article" date="2019" name="Int. J. Syst. Evol. Microbiol.">
        <title>The Global Catalogue of Microorganisms (GCM) 10K type strain sequencing project: providing services to taxonomists for standard genome sequencing and annotation.</title>
        <authorList>
            <consortium name="The Broad Institute Genomics Platform"/>
            <consortium name="The Broad Institute Genome Sequencing Center for Infectious Disease"/>
            <person name="Wu L."/>
            <person name="Ma J."/>
        </authorList>
    </citation>
    <scope>NUCLEOTIDE SEQUENCE [LARGE SCALE GENOMIC DNA]</scope>
    <source>
        <strain evidence="3">JCM 16961</strain>
    </source>
</reference>
<comment type="caution">
    <text evidence="2">The sequence shown here is derived from an EMBL/GenBank/DDBJ whole genome shotgun (WGS) entry which is preliminary data.</text>
</comment>
<proteinExistence type="predicted"/>
<evidence type="ECO:0000313" key="2">
    <source>
        <dbReference type="EMBL" id="GAA3691756.1"/>
    </source>
</evidence>